<keyword evidence="2" id="KW-1185">Reference proteome</keyword>
<gene>
    <name evidence="1" type="ORF">FQB35_04605</name>
</gene>
<sequence>MDGISELAKMLKERDNQPYLGPQIGEVITPPPNIQIALGDKIILTKEHLVIAAHALTDYQREINITGDIQTTEEGGSVILQVNPPPTTYTVVDGSVNGNVVITGAIKYTDTLKKGDKVILIPSTDEQTYFLIDKAVTL</sequence>
<dbReference type="EMBL" id="CP042243">
    <property type="protein sequence ID" value="QEK11701.1"/>
    <property type="molecule type" value="Genomic_DNA"/>
</dbReference>
<proteinExistence type="predicted"/>
<dbReference type="AlphaFoldDB" id="A0A5C0SC07"/>
<organism evidence="1 2">
    <name type="scientific">Crassaminicella thermophila</name>
    <dbReference type="NCBI Taxonomy" id="2599308"/>
    <lineage>
        <taxon>Bacteria</taxon>
        <taxon>Bacillati</taxon>
        <taxon>Bacillota</taxon>
        <taxon>Clostridia</taxon>
        <taxon>Eubacteriales</taxon>
        <taxon>Clostridiaceae</taxon>
        <taxon>Crassaminicella</taxon>
    </lineage>
</organism>
<dbReference type="RefSeq" id="WP_148808856.1">
    <property type="nucleotide sequence ID" value="NZ_CP042243.1"/>
</dbReference>
<name>A0A5C0SC07_CRATE</name>
<evidence type="ECO:0000313" key="1">
    <source>
        <dbReference type="EMBL" id="QEK11701.1"/>
    </source>
</evidence>
<protein>
    <submittedName>
        <fullName evidence="1">DUF2577 domain-containing protein</fullName>
    </submittedName>
</protein>
<reference evidence="1 2" key="1">
    <citation type="submission" date="2019-07" db="EMBL/GenBank/DDBJ databases">
        <title>Complete genome of Crassaminicella thermophila SY095.</title>
        <authorList>
            <person name="Li X."/>
        </authorList>
    </citation>
    <scope>NUCLEOTIDE SEQUENCE [LARGE SCALE GENOMIC DNA]</scope>
    <source>
        <strain evidence="1 2">SY095</strain>
    </source>
</reference>
<accession>A0A5C0SC07</accession>
<dbReference type="Pfam" id="PF10844">
    <property type="entry name" value="DUF2577"/>
    <property type="match status" value="1"/>
</dbReference>
<dbReference type="KEGG" id="crs:FQB35_04605"/>
<dbReference type="Proteomes" id="UP000324646">
    <property type="component" value="Chromosome"/>
</dbReference>
<dbReference type="InterPro" id="IPR022555">
    <property type="entry name" value="DUF2577"/>
</dbReference>
<evidence type="ECO:0000313" key="2">
    <source>
        <dbReference type="Proteomes" id="UP000324646"/>
    </source>
</evidence>
<dbReference type="OrthoDB" id="2974213at2"/>